<dbReference type="Gene3D" id="1.10.238.10">
    <property type="entry name" value="EF-hand"/>
    <property type="match status" value="1"/>
</dbReference>
<dbReference type="Proteomes" id="UP001295444">
    <property type="component" value="Chromosome 04"/>
</dbReference>
<evidence type="ECO:0000256" key="5">
    <source>
        <dbReference type="ARBA" id="ARBA00022837"/>
    </source>
</evidence>
<name>A0AAD1RWQ6_PELCU</name>
<dbReference type="SMART" id="SM00054">
    <property type="entry name" value="EFh"/>
    <property type="match status" value="2"/>
</dbReference>
<keyword evidence="12" id="KW-1185">Reference proteome</keyword>
<dbReference type="SUPFAM" id="SSF47473">
    <property type="entry name" value="EF-hand"/>
    <property type="match status" value="1"/>
</dbReference>
<dbReference type="AlphaFoldDB" id="A0AAD1RWQ6"/>
<evidence type="ECO:0000256" key="8">
    <source>
        <dbReference type="ARBA" id="ARBA00023212"/>
    </source>
</evidence>
<dbReference type="PANTHER" id="PTHR12086:SF12">
    <property type="entry name" value="EF-HAND DOMAIN-CONTAINING FAMILY MEMBER B"/>
    <property type="match status" value="1"/>
</dbReference>
<evidence type="ECO:0000256" key="2">
    <source>
        <dbReference type="ARBA" id="ARBA00022490"/>
    </source>
</evidence>
<dbReference type="InterPro" id="IPR040193">
    <property type="entry name" value="EFHC1/EFHC2/EFHB"/>
</dbReference>
<dbReference type="PROSITE" id="PS50222">
    <property type="entry name" value="EF_HAND_2"/>
    <property type="match status" value="2"/>
</dbReference>
<keyword evidence="3" id="KW-0479">Metal-binding</keyword>
<protein>
    <submittedName>
        <fullName evidence="11">EF-hand domain-containing family member B</fullName>
    </submittedName>
</protein>
<evidence type="ECO:0000256" key="9">
    <source>
        <dbReference type="ARBA" id="ARBA00023273"/>
    </source>
</evidence>
<keyword evidence="6" id="KW-0282">Flagellum</keyword>
<keyword evidence="4" id="KW-0677">Repeat</keyword>
<dbReference type="GO" id="GO:0005509">
    <property type="term" value="F:calcium ion binding"/>
    <property type="evidence" value="ECO:0007669"/>
    <property type="project" value="InterPro"/>
</dbReference>
<evidence type="ECO:0000256" key="1">
    <source>
        <dbReference type="ARBA" id="ARBA00004611"/>
    </source>
</evidence>
<dbReference type="InterPro" id="IPR011992">
    <property type="entry name" value="EF-hand-dom_pair"/>
</dbReference>
<accession>A0AAD1RWQ6</accession>
<keyword evidence="9" id="KW-0966">Cell projection</keyword>
<evidence type="ECO:0000256" key="3">
    <source>
        <dbReference type="ARBA" id="ARBA00022723"/>
    </source>
</evidence>
<dbReference type="EMBL" id="OW240915">
    <property type="protein sequence ID" value="CAH2282756.1"/>
    <property type="molecule type" value="Genomic_DNA"/>
</dbReference>
<feature type="domain" description="EF-hand" evidence="10">
    <location>
        <begin position="326"/>
        <end position="361"/>
    </location>
</feature>
<dbReference type="InterPro" id="IPR057428">
    <property type="entry name" value="EFHB_EF-hand_C"/>
</dbReference>
<proteinExistence type="predicted"/>
<dbReference type="CDD" id="cd00051">
    <property type="entry name" value="EFh"/>
    <property type="match status" value="1"/>
</dbReference>
<dbReference type="PANTHER" id="PTHR12086">
    <property type="entry name" value="EF-HAND DOMAIN C-TERMINAL CONTAINING PROTEIN"/>
    <property type="match status" value="1"/>
</dbReference>
<evidence type="ECO:0000313" key="12">
    <source>
        <dbReference type="Proteomes" id="UP001295444"/>
    </source>
</evidence>
<keyword evidence="7" id="KW-0969">Cilium</keyword>
<evidence type="ECO:0000259" key="10">
    <source>
        <dbReference type="PROSITE" id="PS50222"/>
    </source>
</evidence>
<keyword evidence="8" id="KW-0206">Cytoskeleton</keyword>
<evidence type="ECO:0000256" key="4">
    <source>
        <dbReference type="ARBA" id="ARBA00022737"/>
    </source>
</evidence>
<sequence length="595" mass="67507">MLADPGNTMRDPNPIYQGRYKDHFPDIRSAGKLFPIGERASGCLTEIYPRPITPPVVQKFLNTRRPGPGSQTVFYGRANDPNIGKFMTHGVSTRSSYSAGLLVNPRPKSLFQQKQTEKKESLYFSHQWKPLGKSHDQTAAFPSYLDLNGFPFGQTIRRGLSAGAVLNPPKSYQELDEESKKGHELYVVTHNDYNVGEIRNRKYGSTNFQKDKTFGMKTPHFTDGRNVRRSMQWLSEKYGKEGANIVFKRLDDFRERTQPQVGKGLDPMADTRNLPADHTFGAPLQHEKYGVGDLIQYRTTNFLRGKDRLRANLAAVQQHLKKANYQHFGSLLEAFRHYDKNGDGKIDKDDLKRICDQFGLDLDVELLDSLLEYCDVDNDGLINFVEFANFLNWKDKMGITELEEKILTQGSRNVNENVDSSTKNKEEFSGEGLVKQTDLELKEEGFDKTPKTLPKPEPVKGFYGTSSSKISAVVGGPSSVRYHTCGVPSIRRDLVPPHIRKISDRYNYGDESGAFKLIRPSIFEQNMVSERDLLKPRSKEEITEILRNIGFSISNDNFDQLWNLASDIHPRGEVCVETIRNALDHMQAPQIIMGS</sequence>
<dbReference type="InterPro" id="IPR018247">
    <property type="entry name" value="EF_Hand_1_Ca_BS"/>
</dbReference>
<feature type="domain" description="EF-hand" evidence="10">
    <location>
        <begin position="362"/>
        <end position="397"/>
    </location>
</feature>
<evidence type="ECO:0000256" key="6">
    <source>
        <dbReference type="ARBA" id="ARBA00022846"/>
    </source>
</evidence>
<dbReference type="Pfam" id="PF25325">
    <property type="entry name" value="EF-hand_EFHB_C"/>
    <property type="match status" value="1"/>
</dbReference>
<dbReference type="Pfam" id="PF13499">
    <property type="entry name" value="EF-hand_7"/>
    <property type="match status" value="1"/>
</dbReference>
<gene>
    <name evidence="11" type="ORF">PECUL_23A038794</name>
</gene>
<comment type="subcellular location">
    <subcellularLocation>
        <location evidence="1">Cytoplasm</location>
        <location evidence="1">Cytoskeleton</location>
        <location evidence="1">Flagellum axoneme</location>
    </subcellularLocation>
</comment>
<keyword evidence="5" id="KW-0106">Calcium</keyword>
<dbReference type="InterPro" id="IPR002048">
    <property type="entry name" value="EF_hand_dom"/>
</dbReference>
<reference evidence="11" key="1">
    <citation type="submission" date="2022-03" db="EMBL/GenBank/DDBJ databases">
        <authorList>
            <person name="Alioto T."/>
            <person name="Alioto T."/>
            <person name="Gomez Garrido J."/>
        </authorList>
    </citation>
    <scope>NUCLEOTIDE SEQUENCE</scope>
</reference>
<evidence type="ECO:0000313" key="11">
    <source>
        <dbReference type="EMBL" id="CAH2282756.1"/>
    </source>
</evidence>
<evidence type="ECO:0000256" key="7">
    <source>
        <dbReference type="ARBA" id="ARBA00023069"/>
    </source>
</evidence>
<dbReference type="PROSITE" id="PS00018">
    <property type="entry name" value="EF_HAND_1"/>
    <property type="match status" value="2"/>
</dbReference>
<organism evidence="11 12">
    <name type="scientific">Pelobates cultripes</name>
    <name type="common">Western spadefoot toad</name>
    <dbReference type="NCBI Taxonomy" id="61616"/>
    <lineage>
        <taxon>Eukaryota</taxon>
        <taxon>Metazoa</taxon>
        <taxon>Chordata</taxon>
        <taxon>Craniata</taxon>
        <taxon>Vertebrata</taxon>
        <taxon>Euteleostomi</taxon>
        <taxon>Amphibia</taxon>
        <taxon>Batrachia</taxon>
        <taxon>Anura</taxon>
        <taxon>Pelobatoidea</taxon>
        <taxon>Pelobatidae</taxon>
        <taxon>Pelobates</taxon>
    </lineage>
</organism>
<keyword evidence="2" id="KW-0963">Cytoplasm</keyword>